<name>G5DSB9_CLOPF</name>
<evidence type="ECO:0000313" key="1">
    <source>
        <dbReference type="EMBL" id="AEP94960.1"/>
    </source>
</evidence>
<evidence type="ECO:0000313" key="2">
    <source>
        <dbReference type="EMBL" id="PWX36268.1"/>
    </source>
</evidence>
<accession>G5DSB9</accession>
<gene>
    <name evidence="2" type="ORF">CYK91_16215</name>
    <name evidence="1" type="ORF">pBeta2_00070</name>
</gene>
<organism evidence="1">
    <name type="scientific">Clostridium perfringens</name>
    <dbReference type="NCBI Taxonomy" id="1502"/>
    <lineage>
        <taxon>Bacteria</taxon>
        <taxon>Bacillati</taxon>
        <taxon>Bacillota</taxon>
        <taxon>Clostridia</taxon>
        <taxon>Eubacteriales</taxon>
        <taxon>Clostridiaceae</taxon>
        <taxon>Clostridium</taxon>
    </lineage>
</organism>
<keyword evidence="1" id="KW-0614">Plasmid</keyword>
<reference evidence="2 3" key="2">
    <citation type="journal article" date="2018" name="BMC Genomics">
        <title>Whole genome analysis reveals the diversity and evolutionary relationships between necrotic enteritis-causing strains of Clostridium perfringens.</title>
        <authorList>
            <person name="Lacey J.A."/>
            <person name="Allnutt T.R."/>
            <person name="Vezina B."/>
            <person name="Van T.T.H."/>
            <person name="Stent T."/>
            <person name="Han X."/>
            <person name="Rood J.I."/>
            <person name="Wade B."/>
            <person name="Keyburn A.L."/>
            <person name="Seeman T."/>
            <person name="Chen H."/>
            <person name="Haring V."/>
            <person name="Johanesen P.A."/>
            <person name="Lyras D."/>
            <person name="Moore R.J."/>
        </authorList>
    </citation>
    <scope>NUCLEOTIDE SEQUENCE [LARGE SCALE GENOMIC DNA]</scope>
    <source>
        <strain evidence="2 3">EUR-NE15</strain>
    </source>
</reference>
<reference evidence="1" key="1">
    <citation type="journal article" date="2011" name="MBio">
        <title>Necrotic Enteritis-Derived Clostridium perfringens Strain with Three Closely Related Independently Conjugative Toxin and Antibiotic Resistance Plasmids.</title>
        <authorList>
            <person name="Bannam T.L."/>
            <person name="Yan X.X."/>
            <person name="Harrison P.F."/>
            <person name="Seemann T."/>
            <person name="Keyburn A.L."/>
            <person name="Stubenrauch C."/>
            <person name="Weeramantri L.H."/>
            <person name="Cheung J.K."/>
            <person name="McClane B.A."/>
            <person name="Boyce J.D."/>
            <person name="Moore R.J."/>
            <person name="Rood J.I."/>
        </authorList>
    </citation>
    <scope>NUCLEOTIDE SEQUENCE</scope>
    <source>
        <strain evidence="1">EHE-NE18</strain>
        <plasmid evidence="1">pJIR3844</plasmid>
    </source>
</reference>
<dbReference type="AlphaFoldDB" id="G5DSB9"/>
<geneLocation type="plasmid" evidence="1">
    <name>pJIR3844</name>
</geneLocation>
<proteinExistence type="predicted"/>
<dbReference type="Proteomes" id="UP000247117">
    <property type="component" value="Unassembled WGS sequence"/>
</dbReference>
<dbReference type="RefSeq" id="WP_015060570.1">
    <property type="nucleotide sequence ID" value="NC_019257.1"/>
</dbReference>
<evidence type="ECO:0000313" key="3">
    <source>
        <dbReference type="Proteomes" id="UP000247117"/>
    </source>
</evidence>
<protein>
    <submittedName>
        <fullName evidence="1">Response regulator receiver protein</fullName>
    </submittedName>
</protein>
<dbReference type="EMBL" id="PJTB01000022">
    <property type="protein sequence ID" value="PWX36268.1"/>
    <property type="molecule type" value="Genomic_DNA"/>
</dbReference>
<sequence length="421" mass="49254">MNKPDNNQIRLEDIDGKNLHNNIINTKEEISTSNKHDIEKINKTHKYGDEIKINKGDLLEYQIKRLLFNMGYFCKIGVIVRTSDSTDAEDVTDLDVFGIAIQKDFTYKSIWADCKAGKAKPLERISWINGIKNFIGIDDAIFVKKNVRINTKIFAQKSNIQILDTKELNKLENDYCINNNLYEGSCNYKIEKKSEEILKNFKIDSNDSIRKILKFTKVGYWTLNEYTKVKKCITAIKQLKQFLDYPITKEERLAIKWLLYEVILLFVLATLKICRNTYYFSENDRNKIIEDGISSGEISDKKMDEILMASYKMAYSVIKSHIPNYNGSFSIPKVNNRPPVYIKEYIDLIKRITGNPLQYNDIMRYLDFMLKEYGLEKKEPDFEKINKYFINYKELNISFKTIIHFICSISGLSIDTFNLLV</sequence>
<dbReference type="EMBL" id="JN689217">
    <property type="protein sequence ID" value="AEP94960.1"/>
    <property type="molecule type" value="Genomic_DNA"/>
</dbReference>